<evidence type="ECO:0000256" key="1">
    <source>
        <dbReference type="SAM" id="MobiDB-lite"/>
    </source>
</evidence>
<evidence type="ECO:0000256" key="2">
    <source>
        <dbReference type="SAM" id="Phobius"/>
    </source>
</evidence>
<gene>
    <name evidence="3" type="ORF">GCM10007147_10890</name>
</gene>
<feature type="transmembrane region" description="Helical" evidence="2">
    <location>
        <begin position="47"/>
        <end position="69"/>
    </location>
</feature>
<keyword evidence="4" id="KW-1185">Reference proteome</keyword>
<evidence type="ECO:0000313" key="3">
    <source>
        <dbReference type="EMBL" id="GHD19723.1"/>
    </source>
</evidence>
<feature type="region of interest" description="Disordered" evidence="1">
    <location>
        <begin position="1"/>
        <end position="37"/>
    </location>
</feature>
<organism evidence="3 4">
    <name type="scientific">Nocardiopsis kunsanensis</name>
    <dbReference type="NCBI Taxonomy" id="141693"/>
    <lineage>
        <taxon>Bacteria</taxon>
        <taxon>Bacillati</taxon>
        <taxon>Actinomycetota</taxon>
        <taxon>Actinomycetes</taxon>
        <taxon>Streptosporangiales</taxon>
        <taxon>Nocardiopsidaceae</taxon>
        <taxon>Nocardiopsis</taxon>
    </lineage>
</organism>
<dbReference type="Proteomes" id="UP000654947">
    <property type="component" value="Unassembled WGS sequence"/>
</dbReference>
<keyword evidence="2" id="KW-1133">Transmembrane helix</keyword>
<sequence>MSPKKHKRPKHHPPTPGHDTTTETAPTRRPGRAPVVIPDPPDRRITALWTGLALLWALGTPLALAHLLFTFMDLQDTLAHTRADPSTPLPGDHINALGTALIWLLALALAVPLLATLLAALLRRKIAFFGFAAALTATALPLFLLMPPTELWHALTTHFSGP</sequence>
<feature type="compositionally biased region" description="Low complexity" evidence="1">
    <location>
        <begin position="17"/>
        <end position="27"/>
    </location>
</feature>
<proteinExistence type="predicted"/>
<evidence type="ECO:0000313" key="4">
    <source>
        <dbReference type="Proteomes" id="UP000654947"/>
    </source>
</evidence>
<feature type="transmembrane region" description="Helical" evidence="2">
    <location>
        <begin position="126"/>
        <end position="146"/>
    </location>
</feature>
<dbReference type="RefSeq" id="WP_017575706.1">
    <property type="nucleotide sequence ID" value="NZ_BMXL01000004.1"/>
</dbReference>
<feature type="transmembrane region" description="Helical" evidence="2">
    <location>
        <begin position="100"/>
        <end position="119"/>
    </location>
</feature>
<comment type="caution">
    <text evidence="3">The sequence shown here is derived from an EMBL/GenBank/DDBJ whole genome shotgun (WGS) entry which is preliminary data.</text>
</comment>
<dbReference type="AlphaFoldDB" id="A0A918X9J4"/>
<feature type="compositionally biased region" description="Basic residues" evidence="1">
    <location>
        <begin position="1"/>
        <end position="13"/>
    </location>
</feature>
<keyword evidence="2" id="KW-0812">Transmembrane</keyword>
<accession>A0A918X9J4</accession>
<name>A0A918X9J4_9ACTN</name>
<dbReference type="EMBL" id="BMXL01000004">
    <property type="protein sequence ID" value="GHD19723.1"/>
    <property type="molecule type" value="Genomic_DNA"/>
</dbReference>
<protein>
    <submittedName>
        <fullName evidence="3">Uncharacterized protein</fullName>
    </submittedName>
</protein>
<keyword evidence="2" id="KW-0472">Membrane</keyword>
<reference evidence="3 4" key="1">
    <citation type="journal article" date="2014" name="Int. J. Syst. Evol. Microbiol.">
        <title>Complete genome sequence of Corynebacterium casei LMG S-19264T (=DSM 44701T), isolated from a smear-ripened cheese.</title>
        <authorList>
            <consortium name="US DOE Joint Genome Institute (JGI-PGF)"/>
            <person name="Walter F."/>
            <person name="Albersmeier A."/>
            <person name="Kalinowski J."/>
            <person name="Ruckert C."/>
        </authorList>
    </citation>
    <scope>NUCLEOTIDE SEQUENCE [LARGE SCALE GENOMIC DNA]</scope>
    <source>
        <strain evidence="3 4">KCTC 19473</strain>
    </source>
</reference>